<protein>
    <submittedName>
        <fullName evidence="1">Uncharacterized protein</fullName>
    </submittedName>
</protein>
<gene>
    <name evidence="1" type="ORF">QIS74_03441</name>
</gene>
<dbReference type="EMBL" id="JASAOK010000015">
    <property type="protein sequence ID" value="KAK6223497.1"/>
    <property type="molecule type" value="Genomic_DNA"/>
</dbReference>
<name>A0AAV9TP73_9PEZI</name>
<organism evidence="1 2">
    <name type="scientific">Colletotrichum tabaci</name>
    <dbReference type="NCBI Taxonomy" id="1209068"/>
    <lineage>
        <taxon>Eukaryota</taxon>
        <taxon>Fungi</taxon>
        <taxon>Dikarya</taxon>
        <taxon>Ascomycota</taxon>
        <taxon>Pezizomycotina</taxon>
        <taxon>Sordariomycetes</taxon>
        <taxon>Hypocreomycetidae</taxon>
        <taxon>Glomerellales</taxon>
        <taxon>Glomerellaceae</taxon>
        <taxon>Colletotrichum</taxon>
        <taxon>Colletotrichum destructivum species complex</taxon>
    </lineage>
</organism>
<accession>A0AAV9TP73</accession>
<keyword evidence="2" id="KW-1185">Reference proteome</keyword>
<dbReference type="Proteomes" id="UP001327957">
    <property type="component" value="Unassembled WGS sequence"/>
</dbReference>
<sequence length="141" mass="15784">MLNLSFIGIRGRLRDHHVRGIGLETGIDGCRSYRSCLGSGSFSGGYGRYLDHRRHVSGVVKEIWSRIWNGFYICFHHPWTAERHQGIESENATANQAGMCLIGDRIDQAGATRLVESRCGRRSQPLALPRLCHHDLLGEGL</sequence>
<evidence type="ECO:0000313" key="2">
    <source>
        <dbReference type="Proteomes" id="UP001327957"/>
    </source>
</evidence>
<reference evidence="1 2" key="1">
    <citation type="submission" date="2023-04" db="EMBL/GenBank/DDBJ databases">
        <title>Colletotrichum tabacum stain YC1 causing leaf anthracnose on Nicotiana tabacum(L.) cv.</title>
        <authorList>
            <person name="Ji Z."/>
            <person name="Wang M."/>
            <person name="Zhang J."/>
            <person name="Wang N."/>
            <person name="Zhou Z."/>
        </authorList>
    </citation>
    <scope>NUCLEOTIDE SEQUENCE [LARGE SCALE GENOMIC DNA]</scope>
    <source>
        <strain evidence="1 2">YC1</strain>
    </source>
</reference>
<proteinExistence type="predicted"/>
<comment type="caution">
    <text evidence="1">The sequence shown here is derived from an EMBL/GenBank/DDBJ whole genome shotgun (WGS) entry which is preliminary data.</text>
</comment>
<evidence type="ECO:0000313" key="1">
    <source>
        <dbReference type="EMBL" id="KAK6223497.1"/>
    </source>
</evidence>
<dbReference type="AlphaFoldDB" id="A0AAV9TP73"/>